<gene>
    <name evidence="1" type="ORF">AMTR_s00090p00157710</name>
</gene>
<protein>
    <submittedName>
        <fullName evidence="1">Uncharacterized protein</fullName>
    </submittedName>
</protein>
<organism evidence="1 2">
    <name type="scientific">Amborella trichopoda</name>
    <dbReference type="NCBI Taxonomy" id="13333"/>
    <lineage>
        <taxon>Eukaryota</taxon>
        <taxon>Viridiplantae</taxon>
        <taxon>Streptophyta</taxon>
        <taxon>Embryophyta</taxon>
        <taxon>Tracheophyta</taxon>
        <taxon>Spermatophyta</taxon>
        <taxon>Magnoliopsida</taxon>
        <taxon>Amborellales</taxon>
        <taxon>Amborellaceae</taxon>
        <taxon>Amborella</taxon>
    </lineage>
</organism>
<evidence type="ECO:0000313" key="2">
    <source>
        <dbReference type="Proteomes" id="UP000017836"/>
    </source>
</evidence>
<dbReference type="HOGENOM" id="CLU_2641447_0_0_1"/>
<evidence type="ECO:0000313" key="1">
    <source>
        <dbReference type="EMBL" id="ERN01689.1"/>
    </source>
</evidence>
<proteinExistence type="predicted"/>
<dbReference type="EMBL" id="KI394757">
    <property type="protein sequence ID" value="ERN01689.1"/>
    <property type="molecule type" value="Genomic_DNA"/>
</dbReference>
<accession>W1P253</accession>
<dbReference type="Proteomes" id="UP000017836">
    <property type="component" value="Unassembled WGS sequence"/>
</dbReference>
<dbReference type="AlphaFoldDB" id="W1P253"/>
<sequence>MIHNPLLQKLPGIKNHCARTQKRFTGELFGRETGLRGKRLVNGKCRYDATTYIWGYNLTGKLWRNISARFLAPENLS</sequence>
<keyword evidence="2" id="KW-1185">Reference proteome</keyword>
<name>W1P253_AMBTC</name>
<reference evidence="2" key="1">
    <citation type="journal article" date="2013" name="Science">
        <title>The Amborella genome and the evolution of flowering plants.</title>
        <authorList>
            <consortium name="Amborella Genome Project"/>
        </authorList>
    </citation>
    <scope>NUCLEOTIDE SEQUENCE [LARGE SCALE GENOMIC DNA]</scope>
</reference>
<dbReference type="Gramene" id="ERN01689">
    <property type="protein sequence ID" value="ERN01689"/>
    <property type="gene ID" value="AMTR_s00090p00157710"/>
</dbReference>